<evidence type="ECO:0000256" key="4">
    <source>
        <dbReference type="ARBA" id="ARBA00022692"/>
    </source>
</evidence>
<dbReference type="Proteomes" id="UP000182108">
    <property type="component" value="Unassembled WGS sequence"/>
</dbReference>
<dbReference type="FunFam" id="1.20.1510.10:FF:000006">
    <property type="entry name" value="Divalent cation efflux transporter"/>
    <property type="match status" value="1"/>
</dbReference>
<dbReference type="InterPro" id="IPR058533">
    <property type="entry name" value="Cation_efflux_TM"/>
</dbReference>
<dbReference type="Gene3D" id="3.30.70.1350">
    <property type="entry name" value="Cation efflux protein, cytoplasmic domain"/>
    <property type="match status" value="1"/>
</dbReference>
<dbReference type="GO" id="GO:0016020">
    <property type="term" value="C:membrane"/>
    <property type="evidence" value="ECO:0007669"/>
    <property type="project" value="UniProtKB-SubCell"/>
</dbReference>
<organism evidence="11 12">
    <name type="scientific">Tepidiphilus thermophilus</name>
    <dbReference type="NCBI Taxonomy" id="876478"/>
    <lineage>
        <taxon>Bacteria</taxon>
        <taxon>Pseudomonadati</taxon>
        <taxon>Pseudomonadota</taxon>
        <taxon>Hydrogenophilia</taxon>
        <taxon>Hydrogenophilales</taxon>
        <taxon>Hydrogenophilaceae</taxon>
        <taxon>Tepidiphilus</taxon>
    </lineage>
</organism>
<accession>A0A0K6IPC2</accession>
<dbReference type="InterPro" id="IPR050291">
    <property type="entry name" value="CDF_Transporter"/>
</dbReference>
<dbReference type="PANTHER" id="PTHR43840:SF15">
    <property type="entry name" value="MITOCHONDRIAL METAL TRANSPORTER 1-RELATED"/>
    <property type="match status" value="1"/>
</dbReference>
<evidence type="ECO:0000259" key="10">
    <source>
        <dbReference type="Pfam" id="PF16916"/>
    </source>
</evidence>
<evidence type="ECO:0000256" key="5">
    <source>
        <dbReference type="ARBA" id="ARBA00022989"/>
    </source>
</evidence>
<evidence type="ECO:0000256" key="6">
    <source>
        <dbReference type="ARBA" id="ARBA00023136"/>
    </source>
</evidence>
<dbReference type="GO" id="GO:0008324">
    <property type="term" value="F:monoatomic cation transmembrane transporter activity"/>
    <property type="evidence" value="ECO:0007669"/>
    <property type="project" value="InterPro"/>
</dbReference>
<dbReference type="OrthoDB" id="9806522at2"/>
<feature type="transmembrane region" description="Helical" evidence="8">
    <location>
        <begin position="94"/>
        <end position="115"/>
    </location>
</feature>
<dbReference type="SUPFAM" id="SSF161111">
    <property type="entry name" value="Cation efflux protein transmembrane domain-like"/>
    <property type="match status" value="1"/>
</dbReference>
<reference evidence="12" key="1">
    <citation type="submission" date="2015-08" db="EMBL/GenBank/DDBJ databases">
        <authorList>
            <person name="Babu N.S."/>
            <person name="Beckwith C.J."/>
            <person name="Beseler K.G."/>
            <person name="Brison A."/>
            <person name="Carone J.V."/>
            <person name="Caskin T.P."/>
            <person name="Diamond M."/>
            <person name="Durham M.E."/>
            <person name="Foxe J.M."/>
            <person name="Go M."/>
            <person name="Henderson B.A."/>
            <person name="Jones I.B."/>
            <person name="McGettigan J.A."/>
            <person name="Micheletti S.J."/>
            <person name="Nasrallah M.E."/>
            <person name="Ortiz D."/>
            <person name="Piller C.R."/>
            <person name="Privatt S.R."/>
            <person name="Schneider S.L."/>
            <person name="Sharp S."/>
            <person name="Smith T.C."/>
            <person name="Stanton J.D."/>
            <person name="Ullery H.E."/>
            <person name="Wilson R.J."/>
            <person name="Serrano M.G."/>
            <person name="Buck G."/>
            <person name="Lee V."/>
            <person name="Wang Y."/>
            <person name="Carvalho R."/>
            <person name="Voegtly L."/>
            <person name="Shi R."/>
            <person name="Duckworth R."/>
            <person name="Johnson A."/>
            <person name="Loviza R."/>
            <person name="Walstead R."/>
            <person name="Shah Z."/>
            <person name="Kiflezghi M."/>
            <person name="Wade K."/>
            <person name="Ball S.L."/>
            <person name="Bradley K.W."/>
            <person name="Asai D.J."/>
            <person name="Bowman C.A."/>
            <person name="Russell D.A."/>
            <person name="Pope W.H."/>
            <person name="Jacobs-Sera D."/>
            <person name="Hendrix R.W."/>
            <person name="Hatfull G.F."/>
        </authorList>
    </citation>
    <scope>NUCLEOTIDE SEQUENCE [LARGE SCALE GENOMIC DNA]</scope>
    <source>
        <strain evidence="12">JCM 19170</strain>
    </source>
</reference>
<dbReference type="InterPro" id="IPR002524">
    <property type="entry name" value="Cation_efflux"/>
</dbReference>
<evidence type="ECO:0000256" key="3">
    <source>
        <dbReference type="ARBA" id="ARBA00022448"/>
    </source>
</evidence>
<keyword evidence="5 8" id="KW-1133">Transmembrane helix</keyword>
<feature type="compositionally biased region" description="Pro residues" evidence="7">
    <location>
        <begin position="412"/>
        <end position="424"/>
    </location>
</feature>
<sequence length="424" mass="45219">MAEQASIPPSPAATARARGNAIARTSLAAMAVNATLALLQIVIGLLANAFSLVADAMHTLADLSTDAMVSWAGRSAGAPPDEDHPYGHGRFETFASLVLGLVLLGVGCGFLWAAGMRLQALEHAPPIEPAALVMAVTTLLAKEGMFHWLRRRGRALKAQVLEAAAWHARSDAASSLVVAIGIGGSLAGYRFLEPLGAALVGFMIASMGVRFAYRAVRELVDTGLDPEEVARIADAIRTTPGVEDLHQIRTRRMADRILVDAHIQVAPRLSVSEGHRVADTVLARLKERFPHLDDALIHVDHENDTTRPPGQLQALTDRTEVVQDLRALPAFAAASPDWVVLHYLGGRTYLDLLVPAKHAPSLLAADRAALFSQLDALRQRHPDLASLRLFVELAPEPGTGSEKLHQISANEVPPPPPPAGNASL</sequence>
<evidence type="ECO:0000256" key="1">
    <source>
        <dbReference type="ARBA" id="ARBA00004141"/>
    </source>
</evidence>
<dbReference type="NCBIfam" id="TIGR01297">
    <property type="entry name" value="CDF"/>
    <property type="match status" value="1"/>
</dbReference>
<dbReference type="AlphaFoldDB" id="A0A0K6IPC2"/>
<keyword evidence="3" id="KW-0813">Transport</keyword>
<dbReference type="InterPro" id="IPR027469">
    <property type="entry name" value="Cation_efflux_TMD_sf"/>
</dbReference>
<name>A0A0K6IPC2_9PROT</name>
<dbReference type="Pfam" id="PF16916">
    <property type="entry name" value="ZT_dimer"/>
    <property type="match status" value="1"/>
</dbReference>
<evidence type="ECO:0000313" key="11">
    <source>
        <dbReference type="EMBL" id="CUB04944.1"/>
    </source>
</evidence>
<feature type="domain" description="Cation efflux protein transmembrane" evidence="9">
    <location>
        <begin position="27"/>
        <end position="220"/>
    </location>
</feature>
<keyword evidence="12" id="KW-1185">Reference proteome</keyword>
<dbReference type="InterPro" id="IPR036837">
    <property type="entry name" value="Cation_efflux_CTD_sf"/>
</dbReference>
<evidence type="ECO:0000256" key="7">
    <source>
        <dbReference type="SAM" id="MobiDB-lite"/>
    </source>
</evidence>
<dbReference type="InterPro" id="IPR027470">
    <property type="entry name" value="Cation_efflux_CTD"/>
</dbReference>
<evidence type="ECO:0000256" key="2">
    <source>
        <dbReference type="ARBA" id="ARBA00008114"/>
    </source>
</evidence>
<keyword evidence="4 8" id="KW-0812">Transmembrane</keyword>
<evidence type="ECO:0000259" key="9">
    <source>
        <dbReference type="Pfam" id="PF01545"/>
    </source>
</evidence>
<dbReference type="Gene3D" id="1.20.1510.10">
    <property type="entry name" value="Cation efflux protein transmembrane domain"/>
    <property type="match status" value="1"/>
</dbReference>
<dbReference type="SUPFAM" id="SSF160240">
    <property type="entry name" value="Cation efflux protein cytoplasmic domain-like"/>
    <property type="match status" value="1"/>
</dbReference>
<comment type="subcellular location">
    <subcellularLocation>
        <location evidence="1">Membrane</location>
        <topology evidence="1">Multi-pass membrane protein</topology>
    </subcellularLocation>
</comment>
<dbReference type="PANTHER" id="PTHR43840">
    <property type="entry name" value="MITOCHONDRIAL METAL TRANSPORTER 1-RELATED"/>
    <property type="match status" value="1"/>
</dbReference>
<dbReference type="Pfam" id="PF01545">
    <property type="entry name" value="Cation_efflux"/>
    <property type="match status" value="1"/>
</dbReference>
<feature type="region of interest" description="Disordered" evidence="7">
    <location>
        <begin position="400"/>
        <end position="424"/>
    </location>
</feature>
<feature type="domain" description="Cation efflux protein cytoplasmic" evidence="10">
    <location>
        <begin position="224"/>
        <end position="301"/>
    </location>
</feature>
<protein>
    <submittedName>
        <fullName evidence="11">Cation diffusion facilitator family transporter</fullName>
    </submittedName>
</protein>
<dbReference type="RefSeq" id="WP_082438321.1">
    <property type="nucleotide sequence ID" value="NZ_CYHH01000001.1"/>
</dbReference>
<feature type="transmembrane region" description="Helical" evidence="8">
    <location>
        <begin position="27"/>
        <end position="50"/>
    </location>
</feature>
<gene>
    <name evidence="11" type="ORF">Ga0061068_101137</name>
</gene>
<evidence type="ECO:0000313" key="12">
    <source>
        <dbReference type="Proteomes" id="UP000182108"/>
    </source>
</evidence>
<keyword evidence="6 8" id="KW-0472">Membrane</keyword>
<comment type="similarity">
    <text evidence="2">Belongs to the cation diffusion facilitator (CDF) transporter (TC 2.A.4) family.</text>
</comment>
<proteinExistence type="inferred from homology"/>
<evidence type="ECO:0000256" key="8">
    <source>
        <dbReference type="SAM" id="Phobius"/>
    </source>
</evidence>
<dbReference type="EMBL" id="CYHH01000001">
    <property type="protein sequence ID" value="CUB04944.1"/>
    <property type="molecule type" value="Genomic_DNA"/>
</dbReference>